<proteinExistence type="predicted"/>
<evidence type="ECO:0000313" key="3">
    <source>
        <dbReference type="Proteomes" id="UP000199439"/>
    </source>
</evidence>
<gene>
    <name evidence="2" type="ORF">SAMN04487987_101306</name>
</gene>
<dbReference type="PROSITE" id="PS51257">
    <property type="entry name" value="PROKAR_LIPOPROTEIN"/>
    <property type="match status" value="1"/>
</dbReference>
<name>A0A1I1MJA3_9FLAO</name>
<sequence length="49" mass="5410">MKTLKITLITALFFTFLSSCTKQDLTEDDLQVGDNTEQPVPYTGGQGQD</sequence>
<dbReference type="AlphaFoldDB" id="A0A1I1MJA3"/>
<dbReference type="Proteomes" id="UP000199439">
    <property type="component" value="Unassembled WGS sequence"/>
</dbReference>
<dbReference type="STRING" id="870482.SAMN04487987_101306"/>
<feature type="region of interest" description="Disordered" evidence="1">
    <location>
        <begin position="27"/>
        <end position="49"/>
    </location>
</feature>
<dbReference type="EMBL" id="FOMI01000001">
    <property type="protein sequence ID" value="SFC85461.1"/>
    <property type="molecule type" value="Genomic_DNA"/>
</dbReference>
<keyword evidence="3" id="KW-1185">Reference proteome</keyword>
<reference evidence="3" key="1">
    <citation type="submission" date="2016-10" db="EMBL/GenBank/DDBJ databases">
        <authorList>
            <person name="Varghese N."/>
            <person name="Submissions S."/>
        </authorList>
    </citation>
    <scope>NUCLEOTIDE SEQUENCE [LARGE SCALE GENOMIC DNA]</scope>
    <source>
        <strain evidence="3">DSM 25730</strain>
    </source>
</reference>
<evidence type="ECO:0000313" key="2">
    <source>
        <dbReference type="EMBL" id="SFC85461.1"/>
    </source>
</evidence>
<dbReference type="RefSeq" id="WP_175473488.1">
    <property type="nucleotide sequence ID" value="NZ_FOMI01000001.1"/>
</dbReference>
<organism evidence="2 3">
    <name type="scientific">Algibacter pectinivorans</name>
    <dbReference type="NCBI Taxonomy" id="870482"/>
    <lineage>
        <taxon>Bacteria</taxon>
        <taxon>Pseudomonadati</taxon>
        <taxon>Bacteroidota</taxon>
        <taxon>Flavobacteriia</taxon>
        <taxon>Flavobacteriales</taxon>
        <taxon>Flavobacteriaceae</taxon>
        <taxon>Algibacter</taxon>
    </lineage>
</organism>
<evidence type="ECO:0000256" key="1">
    <source>
        <dbReference type="SAM" id="MobiDB-lite"/>
    </source>
</evidence>
<protein>
    <submittedName>
        <fullName evidence="2">Uncharacterized protein</fullName>
    </submittedName>
</protein>
<accession>A0A1I1MJA3</accession>